<evidence type="ECO:0000256" key="1">
    <source>
        <dbReference type="SAM" id="SignalP"/>
    </source>
</evidence>
<dbReference type="RefSeq" id="WP_386127318.1">
    <property type="nucleotide sequence ID" value="NZ_JBHTJL010000003.1"/>
</dbReference>
<comment type="caution">
    <text evidence="2">The sequence shown here is derived from an EMBL/GenBank/DDBJ whole genome shotgun (WGS) entry which is preliminary data.</text>
</comment>
<accession>A0ABW3N657</accession>
<name>A0ABW3N657_9FLAO</name>
<dbReference type="Gene3D" id="2.40.160.20">
    <property type="match status" value="1"/>
</dbReference>
<reference evidence="3" key="1">
    <citation type="journal article" date="2019" name="Int. J. Syst. Evol. Microbiol.">
        <title>The Global Catalogue of Microorganisms (GCM) 10K type strain sequencing project: providing services to taxonomists for standard genome sequencing and annotation.</title>
        <authorList>
            <consortium name="The Broad Institute Genomics Platform"/>
            <consortium name="The Broad Institute Genome Sequencing Center for Infectious Disease"/>
            <person name="Wu L."/>
            <person name="Ma J."/>
        </authorList>
    </citation>
    <scope>NUCLEOTIDE SEQUENCE [LARGE SCALE GENOMIC DNA]</scope>
    <source>
        <strain evidence="3">CCUG 62215</strain>
    </source>
</reference>
<feature type="chain" id="PRO_5045536402" evidence="1">
    <location>
        <begin position="22"/>
        <end position="831"/>
    </location>
</feature>
<keyword evidence="3" id="KW-1185">Reference proteome</keyword>
<organism evidence="2 3">
    <name type="scientific">Winogradskyella litorisediminis</name>
    <dbReference type="NCBI Taxonomy" id="1156618"/>
    <lineage>
        <taxon>Bacteria</taxon>
        <taxon>Pseudomonadati</taxon>
        <taxon>Bacteroidota</taxon>
        <taxon>Flavobacteriia</taxon>
        <taxon>Flavobacteriales</taxon>
        <taxon>Flavobacteriaceae</taxon>
        <taxon>Winogradskyella</taxon>
    </lineage>
</organism>
<evidence type="ECO:0000313" key="2">
    <source>
        <dbReference type="EMBL" id="MFD1061940.1"/>
    </source>
</evidence>
<protein>
    <submittedName>
        <fullName evidence="2">Outer membrane beta-barrel protein</fullName>
    </submittedName>
</protein>
<sequence length="831" mass="89654">MRYRCFLVLILFCLQASNLYAQEKGSNPFNLSPYAGLSTPQSSFKNIADNGFGFGLAADKYVTKRLAFGLDFNYQTFAVKNPIDFNALPGSFAISENTDKNFTTTSITVGPTYKIGSGKFTTELYGKAGISFVNSPTTSASINMTEVFNTKEESSTAFGLTTGVRFNYNVSPKISLFVNPQFNFSGSEINYQTRDFTIILADGPGADDQIDFEQDFNDETVKTSSIGINAGIKINLGGSSKDKDEPDSVFPPFCEIVFNNVNCKYTTPYASLTVNWSGYNPNFAKLIEVYDTNNNIVNTSIVGNNTALGGSAGSFTGSATLNGHANSTLTAVFKVMDYATGNIVCTSPVITFQVPPCIAPYTCDFEIDPNNYSCDSNGITYSGVVTWSNAISGSTIDILATNQNANSVPLIVNPNNLPIQLTTANGNLSGTASYSITIPNTYSGNQITLISRISNPNTGFARSCGGADVLVPTCVPSKDCELNIDQTAFTCDANTVTFTGVTTSWANHLVGSTITLEATQNGVTVPVTSTVNFPYVTTATTGNISYDITIPNSYGNSNINISVTLTDPTTGQPFSCGIINLAVPQCPPVKSCGIDAEPQSCLFNNGKTELNFVASLNNYNNPSTHTASVEIRDLNNTVINIPITNNNNNLNANGKLNLSGDFSNYTGESLIVIVVFRDSKGTIICSQKITFDIPMCCIDCDGVVINNTTPPNQVGNQFVVDAVVNAPTDIEKIVVKLDYTKVKDIPNTRLVTPVNFEFLSTSRIDNNPVQLTGSLSGFRSTMIIQDISPLKQSVPLKLLIDNYYNKEMIQYRIKVTVHMVDGQFCEQYIPN</sequence>
<dbReference type="EMBL" id="JBHTJL010000003">
    <property type="protein sequence ID" value="MFD1061940.1"/>
    <property type="molecule type" value="Genomic_DNA"/>
</dbReference>
<feature type="signal peptide" evidence="1">
    <location>
        <begin position="1"/>
        <end position="21"/>
    </location>
</feature>
<evidence type="ECO:0000313" key="3">
    <source>
        <dbReference type="Proteomes" id="UP001597013"/>
    </source>
</evidence>
<gene>
    <name evidence="2" type="ORF">ACFQ1Q_01680</name>
</gene>
<dbReference type="InterPro" id="IPR011250">
    <property type="entry name" value="OMP/PagP_B-barrel"/>
</dbReference>
<dbReference type="Proteomes" id="UP001597013">
    <property type="component" value="Unassembled WGS sequence"/>
</dbReference>
<keyword evidence="1" id="KW-0732">Signal</keyword>
<proteinExistence type="predicted"/>
<dbReference type="SUPFAM" id="SSF56925">
    <property type="entry name" value="OMPA-like"/>
    <property type="match status" value="1"/>
</dbReference>